<keyword evidence="3" id="KW-1185">Reference proteome</keyword>
<dbReference type="Proteomes" id="UP000256964">
    <property type="component" value="Unassembled WGS sequence"/>
</dbReference>
<feature type="region of interest" description="Disordered" evidence="1">
    <location>
        <begin position="1"/>
        <end position="31"/>
    </location>
</feature>
<reference evidence="2 3" key="1">
    <citation type="journal article" date="2018" name="Biotechnol. Biofuels">
        <title>Integrative visual omics of the white-rot fungus Polyporus brumalis exposes the biotechnological potential of its oxidative enzymes for delignifying raw plant biomass.</title>
        <authorList>
            <person name="Miyauchi S."/>
            <person name="Rancon A."/>
            <person name="Drula E."/>
            <person name="Hage H."/>
            <person name="Chaduli D."/>
            <person name="Favel A."/>
            <person name="Grisel S."/>
            <person name="Henrissat B."/>
            <person name="Herpoel-Gimbert I."/>
            <person name="Ruiz-Duenas F.J."/>
            <person name="Chevret D."/>
            <person name="Hainaut M."/>
            <person name="Lin J."/>
            <person name="Wang M."/>
            <person name="Pangilinan J."/>
            <person name="Lipzen A."/>
            <person name="Lesage-Meessen L."/>
            <person name="Navarro D."/>
            <person name="Riley R."/>
            <person name="Grigoriev I.V."/>
            <person name="Zhou S."/>
            <person name="Raouche S."/>
            <person name="Rosso M.N."/>
        </authorList>
    </citation>
    <scope>NUCLEOTIDE SEQUENCE [LARGE SCALE GENOMIC DNA]</scope>
    <source>
        <strain evidence="2 3">BRFM 1820</strain>
    </source>
</reference>
<feature type="compositionally biased region" description="Low complexity" evidence="1">
    <location>
        <begin position="248"/>
        <end position="258"/>
    </location>
</feature>
<name>A0A371D8U9_9APHY</name>
<sequence>MLKSKRPVKLLTYTGGTRGQTKERSASGELEAPQRSLLCSSKFQASVVPADLQTARDQYSPRATCIASDILSPRRHTRRQPPCSGTYLVSASASLPSTLVLPVLPSSYHMLVISRSHTLSRAALARVHSYLCDPPGTSTGHLYRFPDRYAYIQSHSCRYNITQARLPLSLSASRQRSCLAQLHLQHSVELWAPSRTAGPELALIPELGAHRLLPRRPASTRQRPTHLRIREVPSTSYIHNIAVLASSSAPSKNISPSPTAHGPWETRRLGGLGSRDSLSPPSSTTTVCSRPPDRCCSSGTMRIARPGDGSGFRSI</sequence>
<evidence type="ECO:0000313" key="2">
    <source>
        <dbReference type="EMBL" id="RDX48956.1"/>
    </source>
</evidence>
<dbReference type="AlphaFoldDB" id="A0A371D8U9"/>
<feature type="region of interest" description="Disordered" evidence="1">
    <location>
        <begin position="248"/>
        <end position="315"/>
    </location>
</feature>
<gene>
    <name evidence="2" type="ORF">OH76DRAFT_616121</name>
</gene>
<organism evidence="2 3">
    <name type="scientific">Lentinus brumalis</name>
    <dbReference type="NCBI Taxonomy" id="2498619"/>
    <lineage>
        <taxon>Eukaryota</taxon>
        <taxon>Fungi</taxon>
        <taxon>Dikarya</taxon>
        <taxon>Basidiomycota</taxon>
        <taxon>Agaricomycotina</taxon>
        <taxon>Agaricomycetes</taxon>
        <taxon>Polyporales</taxon>
        <taxon>Polyporaceae</taxon>
        <taxon>Lentinus</taxon>
    </lineage>
</organism>
<proteinExistence type="predicted"/>
<evidence type="ECO:0000256" key="1">
    <source>
        <dbReference type="SAM" id="MobiDB-lite"/>
    </source>
</evidence>
<accession>A0A371D8U9</accession>
<feature type="compositionally biased region" description="Polar residues" evidence="1">
    <location>
        <begin position="276"/>
        <end position="288"/>
    </location>
</feature>
<evidence type="ECO:0000313" key="3">
    <source>
        <dbReference type="Proteomes" id="UP000256964"/>
    </source>
</evidence>
<dbReference type="EMBL" id="KZ857408">
    <property type="protein sequence ID" value="RDX48956.1"/>
    <property type="molecule type" value="Genomic_DNA"/>
</dbReference>
<protein>
    <submittedName>
        <fullName evidence="2">Uncharacterized protein</fullName>
    </submittedName>
</protein>